<feature type="chain" id="PRO_5041359866" evidence="2">
    <location>
        <begin position="26"/>
        <end position="364"/>
    </location>
</feature>
<evidence type="ECO:0000256" key="1">
    <source>
        <dbReference type="PIRNR" id="PIRNR000962"/>
    </source>
</evidence>
<dbReference type="GO" id="GO:1902660">
    <property type="term" value="P:negative regulation of glucose mediated signaling pathway"/>
    <property type="evidence" value="ECO:0007669"/>
    <property type="project" value="TreeGrafter"/>
</dbReference>
<dbReference type="SUPFAM" id="SSF56281">
    <property type="entry name" value="Metallo-hydrolase/oxidoreductase"/>
    <property type="match status" value="1"/>
</dbReference>
<organism evidence="3 4">
    <name type="scientific">Agaribacter marinus</name>
    <dbReference type="NCBI Taxonomy" id="1431249"/>
    <lineage>
        <taxon>Bacteria</taxon>
        <taxon>Pseudomonadati</taxon>
        <taxon>Pseudomonadota</taxon>
        <taxon>Gammaproteobacteria</taxon>
        <taxon>Alteromonadales</taxon>
        <taxon>Alteromonadaceae</taxon>
        <taxon>Agaribacter</taxon>
    </lineage>
</organism>
<dbReference type="Pfam" id="PF02112">
    <property type="entry name" value="PDEase_II"/>
    <property type="match status" value="1"/>
</dbReference>
<dbReference type="GO" id="GO:0004115">
    <property type="term" value="F:3',5'-cyclic-AMP phosphodiesterase activity"/>
    <property type="evidence" value="ECO:0007669"/>
    <property type="project" value="UniProtKB-UniRule"/>
</dbReference>
<dbReference type="InterPro" id="IPR000396">
    <property type="entry name" value="Pdiesterase2"/>
</dbReference>
<evidence type="ECO:0000256" key="2">
    <source>
        <dbReference type="SAM" id="SignalP"/>
    </source>
</evidence>
<evidence type="ECO:0000313" key="4">
    <source>
        <dbReference type="Proteomes" id="UP001156601"/>
    </source>
</evidence>
<reference evidence="3" key="1">
    <citation type="journal article" date="2014" name="Int. J. Syst. Evol. Microbiol.">
        <title>Complete genome sequence of Corynebacterium casei LMG S-19264T (=DSM 44701T), isolated from a smear-ripened cheese.</title>
        <authorList>
            <consortium name="US DOE Joint Genome Institute (JGI-PGF)"/>
            <person name="Walter F."/>
            <person name="Albersmeier A."/>
            <person name="Kalinowski J."/>
            <person name="Ruckert C."/>
        </authorList>
    </citation>
    <scope>NUCLEOTIDE SEQUENCE</scope>
    <source>
        <strain evidence="3">NBRC 110023</strain>
    </source>
</reference>
<comment type="caution">
    <text evidence="3">The sequence shown here is derived from an EMBL/GenBank/DDBJ whole genome shotgun (WGS) entry which is preliminary data.</text>
</comment>
<keyword evidence="4" id="KW-1185">Reference proteome</keyword>
<dbReference type="PIRSF" id="PIRSF000962">
    <property type="entry name" value="Cyc_nuc_PDEase"/>
    <property type="match status" value="1"/>
</dbReference>
<name>A0AA37SZ43_9ALTE</name>
<comment type="similarity">
    <text evidence="1">Belongs to the cyclic nucleotide phosphodiesterase class-II family.</text>
</comment>
<dbReference type="EMBL" id="BSOT01000002">
    <property type="protein sequence ID" value="GLR69248.1"/>
    <property type="molecule type" value="Genomic_DNA"/>
</dbReference>
<reference evidence="3" key="2">
    <citation type="submission" date="2023-01" db="EMBL/GenBank/DDBJ databases">
        <title>Draft genome sequence of Agaribacter marinus strain NBRC 110023.</title>
        <authorList>
            <person name="Sun Q."/>
            <person name="Mori K."/>
        </authorList>
    </citation>
    <scope>NUCLEOTIDE SEQUENCE</scope>
    <source>
        <strain evidence="3">NBRC 110023</strain>
    </source>
</reference>
<proteinExistence type="inferred from homology"/>
<dbReference type="GO" id="GO:0047555">
    <property type="term" value="F:3',5'-cyclic-GMP phosphodiesterase activity"/>
    <property type="evidence" value="ECO:0007669"/>
    <property type="project" value="TreeGrafter"/>
</dbReference>
<feature type="signal peptide" evidence="2">
    <location>
        <begin position="1"/>
        <end position="25"/>
    </location>
</feature>
<dbReference type="Proteomes" id="UP001156601">
    <property type="component" value="Unassembled WGS sequence"/>
</dbReference>
<dbReference type="CDD" id="cd07735">
    <property type="entry name" value="class_II_PDE_MBL-fold"/>
    <property type="match status" value="1"/>
</dbReference>
<keyword evidence="1" id="KW-0378">Hydrolase</keyword>
<evidence type="ECO:0000313" key="3">
    <source>
        <dbReference type="EMBL" id="GLR69248.1"/>
    </source>
</evidence>
<accession>A0AA37SZ43</accession>
<sequence>MVGVSLRAILVCLAAFFGFSGTLLAQVNIGNESNVKDGFDVVALGVKGGIQDGNLSAFMIAPHGDSRSVLCDAGTVTNGIKVAIENGAFNDIVVPSKSSLSKVGYVSTHLINGYLITHAHLDHVAGLMIASVDDINKPIYGLPSTLTVLKNSLFNWQAWPNFTDGGKAPQLNKYALQAVNTNAVFPIKNTDMTAQAFELSHNGVISTAYLIRQGNSSMLCVGDTGPDVIEPGNQLATLWQAIADELVAGRLKAIIIEVSYVNARPDKLLFGHLTPKHLLVELSHLASLVGPASVNLTGELASGEKGGRSMYNALEDLPIVISHIKYSLKKEQNLAQVIEAELAERNTLGVKFIIPQQGERWHFY</sequence>
<dbReference type="PRINTS" id="PR00388">
    <property type="entry name" value="PDIESTERASE2"/>
</dbReference>
<dbReference type="AlphaFoldDB" id="A0AA37SZ43"/>
<dbReference type="RefSeq" id="WP_284215578.1">
    <property type="nucleotide sequence ID" value="NZ_BSOT01000002.1"/>
</dbReference>
<dbReference type="InterPro" id="IPR036866">
    <property type="entry name" value="RibonucZ/Hydroxyglut_hydro"/>
</dbReference>
<gene>
    <name evidence="3" type="primary">cpdP</name>
    <name evidence="3" type="ORF">GCM10007852_01560</name>
</gene>
<dbReference type="Gene3D" id="3.60.15.10">
    <property type="entry name" value="Ribonuclease Z/Hydroxyacylglutathione hydrolase-like"/>
    <property type="match status" value="1"/>
</dbReference>
<dbReference type="PANTHER" id="PTHR28283">
    <property type="entry name" value="3',5'-CYCLIC-NUCLEOTIDE PHOSPHODIESTERASE 1"/>
    <property type="match status" value="1"/>
</dbReference>
<dbReference type="GO" id="GO:0006198">
    <property type="term" value="P:cAMP catabolic process"/>
    <property type="evidence" value="ECO:0007669"/>
    <property type="project" value="UniProtKB-UniRule"/>
</dbReference>
<protein>
    <submittedName>
        <fullName evidence="3">3',5'-cyclic-nucleotide phosphodiesterase</fullName>
    </submittedName>
</protein>
<keyword evidence="1" id="KW-0114">cAMP</keyword>
<dbReference type="PANTHER" id="PTHR28283:SF1">
    <property type="entry name" value="3',5'-CYCLIC-NUCLEOTIDE PHOSPHODIESTERASE 1"/>
    <property type="match status" value="1"/>
</dbReference>
<keyword evidence="2" id="KW-0732">Signal</keyword>